<dbReference type="EMBL" id="SLUN01000077">
    <property type="protein sequence ID" value="TCL53610.1"/>
    <property type="molecule type" value="Genomic_DNA"/>
</dbReference>
<keyword evidence="1" id="KW-0540">Nuclease</keyword>
<organism evidence="1 2">
    <name type="scientific">Hydrogenispora ethanolica</name>
    <dbReference type="NCBI Taxonomy" id="1082276"/>
    <lineage>
        <taxon>Bacteria</taxon>
        <taxon>Bacillati</taxon>
        <taxon>Bacillota</taxon>
        <taxon>Hydrogenispora</taxon>
    </lineage>
</organism>
<dbReference type="InterPro" id="IPR011335">
    <property type="entry name" value="Restrct_endonuc-II-like"/>
</dbReference>
<protein>
    <submittedName>
        <fullName evidence="1">Restriction endonuclease</fullName>
    </submittedName>
</protein>
<name>A0A4R1QTZ8_HYDET</name>
<accession>A0A4R1QTZ8</accession>
<keyword evidence="2" id="KW-1185">Reference proteome</keyword>
<dbReference type="GO" id="GO:0004519">
    <property type="term" value="F:endonuclease activity"/>
    <property type="evidence" value="ECO:0007669"/>
    <property type="project" value="UniProtKB-KW"/>
</dbReference>
<dbReference type="OrthoDB" id="2532109at2"/>
<comment type="caution">
    <text evidence="1">The sequence shown here is derived from an EMBL/GenBank/DDBJ whole genome shotgun (WGS) entry which is preliminary data.</text>
</comment>
<dbReference type="SUPFAM" id="SSF52980">
    <property type="entry name" value="Restriction endonuclease-like"/>
    <property type="match status" value="1"/>
</dbReference>
<keyword evidence="1" id="KW-0378">Hydrolase</keyword>
<sequence>MRFPDSAGLLLTILDGFIQNEEMMVQSIDNYHYPFGNFMEKTQADDLTLTDIDDCIRVPRLYIIAGHKDKVLCVEQAWRTKITKAFEQLLQNVQINVQILDKINKNFKKVKSYCLESLYWLYLSELVTAGCVQYPREMKIENGDLGILIYYWTPNPSDNPLDRVEQTISFWRYREQPTLKGYQCLNRSFILRNIIGRKVLATIPDREGDWGLVLEGGLFLPLANDFEAGLCKLNSSHISQWTVGEVEEILLNPVYAFGYYYQHIDLVCEWFYVFLYGLATIDENELATVDLEILYQHFCDYIGKHICPYILIKNKIIEMNKFIAVLKITLEDIRKYLKGKEETGISKNIFLMMRNRHTYLPVVHQFIHRKFGLDIVNTTCSITLDVSYWKNKLDNLTKVMESNKKGKVLENLAQYFLGTIPGLKVTAVRAKRGREEVDIFCCNISCDSYLWKLGALILIECKNRKKKVEVSDIRNMVPIMEAKGIHGAMIFSRVGFSSVAIDEIKHQLFGGKMIIPIYLKELEGVGHEKSAYDLLREKIDYSEKIMENDSRQLYF</sequence>
<evidence type="ECO:0000313" key="2">
    <source>
        <dbReference type="Proteomes" id="UP000295008"/>
    </source>
</evidence>
<dbReference type="RefSeq" id="WP_132018361.1">
    <property type="nucleotide sequence ID" value="NZ_SLUN01000077.1"/>
</dbReference>
<proteinExistence type="predicted"/>
<gene>
    <name evidence="1" type="ORF">EDC14_10771</name>
</gene>
<reference evidence="1 2" key="1">
    <citation type="submission" date="2019-03" db="EMBL/GenBank/DDBJ databases">
        <title>Genomic Encyclopedia of Type Strains, Phase IV (KMG-IV): sequencing the most valuable type-strain genomes for metagenomic binning, comparative biology and taxonomic classification.</title>
        <authorList>
            <person name="Goeker M."/>
        </authorList>
    </citation>
    <scope>NUCLEOTIDE SEQUENCE [LARGE SCALE GENOMIC DNA]</scope>
    <source>
        <strain evidence="1 2">LX-B</strain>
    </source>
</reference>
<dbReference type="AlphaFoldDB" id="A0A4R1QTZ8"/>
<evidence type="ECO:0000313" key="1">
    <source>
        <dbReference type="EMBL" id="TCL53610.1"/>
    </source>
</evidence>
<dbReference type="Proteomes" id="UP000295008">
    <property type="component" value="Unassembled WGS sequence"/>
</dbReference>
<keyword evidence="1" id="KW-0255">Endonuclease</keyword>